<dbReference type="GO" id="GO:0005975">
    <property type="term" value="P:carbohydrate metabolic process"/>
    <property type="evidence" value="ECO:0007669"/>
    <property type="project" value="InterPro"/>
</dbReference>
<evidence type="ECO:0000313" key="2">
    <source>
        <dbReference type="Proteomes" id="UP000443353"/>
    </source>
</evidence>
<dbReference type="AlphaFoldDB" id="A0A7X3K908"/>
<dbReference type="InterPro" id="IPR001360">
    <property type="entry name" value="Glyco_hydro_1"/>
</dbReference>
<dbReference type="InterPro" id="IPR017853">
    <property type="entry name" value="GH"/>
</dbReference>
<organism evidence="1 2">
    <name type="scientific">Massilia cellulosiltytica</name>
    <dbReference type="NCBI Taxonomy" id="2683234"/>
    <lineage>
        <taxon>Bacteria</taxon>
        <taxon>Pseudomonadati</taxon>
        <taxon>Pseudomonadota</taxon>
        <taxon>Betaproteobacteria</taxon>
        <taxon>Burkholderiales</taxon>
        <taxon>Oxalobacteraceae</taxon>
        <taxon>Telluria group</taxon>
        <taxon>Massilia</taxon>
    </lineage>
</organism>
<dbReference type="RefSeq" id="WP_160409940.1">
    <property type="nucleotide sequence ID" value="NZ_WSES01000006.1"/>
</dbReference>
<dbReference type="InterPro" id="IPR051923">
    <property type="entry name" value="Glycosyl_Hydrolase_39"/>
</dbReference>
<proteinExistence type="predicted"/>
<name>A0A7X3K908_9BURK</name>
<dbReference type="GO" id="GO:0004553">
    <property type="term" value="F:hydrolase activity, hydrolyzing O-glycosyl compounds"/>
    <property type="evidence" value="ECO:0007669"/>
    <property type="project" value="InterPro"/>
</dbReference>
<sequence length="414" mass="47689">MLPFMFATGIENSAPTIADGRIRRDQMEECGHYRQWQTDFALVAQLGIRTLRYGVPLYRTWLGPDRYDWEFADQALGALRRGGIEPVADLCHFCVPDWIGNFQNPDFPALFQGYARAFATRYPWIRLYTPVNEMYVCAKFSALFGWWNEQARDFRSYVTALKHLARANVLAMHEIVTSRPDAVFIQSESSEYFHATHPDAVAEAERRNRLRFLSLDFNYGRPLEPVQREFVLAHGMTPDECEFFEAHALRHHCILGTDYYMTNEHDVAPDGTARDAGETLGYAMIAQEYAQRYGLPLMHTETNLDQGPHGDEAREWLRCQWAHVRSLMRSGVPVAGFTWYSLTDQVDWHIELREARGIVNPRGLYDLDRRIRPVGTAYRDLIAAWNGRLSTNLTGGADAYHKSLTINDKKSRHD</sequence>
<protein>
    <submittedName>
        <fullName evidence="1">Family 1 glycosylhydrolase</fullName>
    </submittedName>
</protein>
<dbReference type="SUPFAM" id="SSF51445">
    <property type="entry name" value="(Trans)glycosidases"/>
    <property type="match status" value="1"/>
</dbReference>
<dbReference type="EMBL" id="WSES01000006">
    <property type="protein sequence ID" value="MVW62493.1"/>
    <property type="molecule type" value="Genomic_DNA"/>
</dbReference>
<evidence type="ECO:0000313" key="1">
    <source>
        <dbReference type="EMBL" id="MVW62493.1"/>
    </source>
</evidence>
<accession>A0A7X3K908</accession>
<keyword evidence="2" id="KW-1185">Reference proteome</keyword>
<dbReference type="PANTHER" id="PTHR12631">
    <property type="entry name" value="ALPHA-L-IDURONIDASE"/>
    <property type="match status" value="1"/>
</dbReference>
<dbReference type="Proteomes" id="UP000443353">
    <property type="component" value="Unassembled WGS sequence"/>
</dbReference>
<reference evidence="1 2" key="1">
    <citation type="submission" date="2019-12" db="EMBL/GenBank/DDBJ databases">
        <authorList>
            <person name="Li C."/>
            <person name="Zhao J."/>
        </authorList>
    </citation>
    <scope>NUCLEOTIDE SEQUENCE [LARGE SCALE GENOMIC DNA]</scope>
    <source>
        <strain evidence="1 2">NEAU-DD11</strain>
    </source>
</reference>
<comment type="caution">
    <text evidence="1">The sequence shown here is derived from an EMBL/GenBank/DDBJ whole genome shotgun (WGS) entry which is preliminary data.</text>
</comment>
<gene>
    <name evidence="1" type="ORF">GPY61_21410</name>
</gene>
<keyword evidence="1" id="KW-0378">Hydrolase</keyword>
<dbReference type="Gene3D" id="3.20.20.80">
    <property type="entry name" value="Glycosidases"/>
    <property type="match status" value="1"/>
</dbReference>
<dbReference type="PANTHER" id="PTHR12631:SF10">
    <property type="entry name" value="BETA-XYLOSIDASE-LIKE PROTEIN-RELATED"/>
    <property type="match status" value="1"/>
</dbReference>
<dbReference type="Pfam" id="PF00232">
    <property type="entry name" value="Glyco_hydro_1"/>
    <property type="match status" value="1"/>
</dbReference>